<gene>
    <name evidence="2" type="ORF">ACFQ3T_31765</name>
</gene>
<dbReference type="PANTHER" id="PTHR43798:SF27">
    <property type="entry name" value="HYDROLASE ALPHA_BETA HYDROLASE FOLD FAMILY"/>
    <property type="match status" value="1"/>
</dbReference>
<dbReference type="InterPro" id="IPR000073">
    <property type="entry name" value="AB_hydrolase_1"/>
</dbReference>
<accession>A0ABW3R430</accession>
<keyword evidence="2" id="KW-0378">Hydrolase</keyword>
<comment type="caution">
    <text evidence="2">The sequence shown here is derived from an EMBL/GenBank/DDBJ whole genome shotgun (WGS) entry which is preliminary data.</text>
</comment>
<dbReference type="InterPro" id="IPR029058">
    <property type="entry name" value="AB_hydrolase_fold"/>
</dbReference>
<dbReference type="Pfam" id="PF00561">
    <property type="entry name" value="Abhydrolase_1"/>
    <property type="match status" value="1"/>
</dbReference>
<keyword evidence="3" id="KW-1185">Reference proteome</keyword>
<dbReference type="SUPFAM" id="SSF53474">
    <property type="entry name" value="alpha/beta-Hydrolases"/>
    <property type="match status" value="1"/>
</dbReference>
<dbReference type="Proteomes" id="UP001597168">
    <property type="component" value="Unassembled WGS sequence"/>
</dbReference>
<reference evidence="3" key="1">
    <citation type="journal article" date="2019" name="Int. J. Syst. Evol. Microbiol.">
        <title>The Global Catalogue of Microorganisms (GCM) 10K type strain sequencing project: providing services to taxonomists for standard genome sequencing and annotation.</title>
        <authorList>
            <consortium name="The Broad Institute Genomics Platform"/>
            <consortium name="The Broad Institute Genome Sequencing Center for Infectious Disease"/>
            <person name="Wu L."/>
            <person name="Ma J."/>
        </authorList>
    </citation>
    <scope>NUCLEOTIDE SEQUENCE [LARGE SCALE GENOMIC DNA]</scope>
    <source>
        <strain evidence="3">CCUG 60214</strain>
    </source>
</reference>
<protein>
    <submittedName>
        <fullName evidence="2">Alpha/beta fold hydrolase</fullName>
    </submittedName>
</protein>
<name>A0ABW3R430_9PSEU</name>
<dbReference type="Gene3D" id="3.40.50.1820">
    <property type="entry name" value="alpha/beta hydrolase"/>
    <property type="match status" value="1"/>
</dbReference>
<dbReference type="PANTHER" id="PTHR43798">
    <property type="entry name" value="MONOACYLGLYCEROL LIPASE"/>
    <property type="match status" value="1"/>
</dbReference>
<proteinExistence type="predicted"/>
<sequence>MPDLVARDGTRLAYHVVGDGRPVICLAGGPMLDSAYLGDLGGLSRRRQLVLVDYRGTGSSQTPRDLTSCRCDRLTDDVEALRDHLGLDRVDLLAHSAGANVAAAYATRRPERVGKVVMVTPSVIGVGITPTSETRREVVLRREAEPWFGPAREAFEAVTAGRATPEDWLGIAPLTYGRWDGAARAHHSDMEQRRRPQVAAAFGADGAFDPEATRAGLAAFDGPVLVLAGAVDVSAPPAVVAEFAALWRDATLVTQEGAGHFPWLDDPARFTKVVGSYLG</sequence>
<feature type="domain" description="AB hydrolase-1" evidence="1">
    <location>
        <begin position="22"/>
        <end position="267"/>
    </location>
</feature>
<dbReference type="EMBL" id="JBHTLK010000271">
    <property type="protein sequence ID" value="MFD1151736.1"/>
    <property type="molecule type" value="Genomic_DNA"/>
</dbReference>
<dbReference type="InterPro" id="IPR050266">
    <property type="entry name" value="AB_hydrolase_sf"/>
</dbReference>
<dbReference type="RefSeq" id="WP_380729003.1">
    <property type="nucleotide sequence ID" value="NZ_JBHTLK010000271.1"/>
</dbReference>
<organism evidence="2 3">
    <name type="scientific">Saccharothrix hoggarensis</name>
    <dbReference type="NCBI Taxonomy" id="913853"/>
    <lineage>
        <taxon>Bacteria</taxon>
        <taxon>Bacillati</taxon>
        <taxon>Actinomycetota</taxon>
        <taxon>Actinomycetes</taxon>
        <taxon>Pseudonocardiales</taxon>
        <taxon>Pseudonocardiaceae</taxon>
        <taxon>Saccharothrix</taxon>
    </lineage>
</organism>
<evidence type="ECO:0000313" key="3">
    <source>
        <dbReference type="Proteomes" id="UP001597168"/>
    </source>
</evidence>
<evidence type="ECO:0000313" key="2">
    <source>
        <dbReference type="EMBL" id="MFD1151736.1"/>
    </source>
</evidence>
<evidence type="ECO:0000259" key="1">
    <source>
        <dbReference type="Pfam" id="PF00561"/>
    </source>
</evidence>
<dbReference type="GO" id="GO:0016787">
    <property type="term" value="F:hydrolase activity"/>
    <property type="evidence" value="ECO:0007669"/>
    <property type="project" value="UniProtKB-KW"/>
</dbReference>